<comment type="caution">
    <text evidence="2">The sequence shown here is derived from an EMBL/GenBank/DDBJ whole genome shotgun (WGS) entry which is preliminary data.</text>
</comment>
<dbReference type="Proteomes" id="UP001498398">
    <property type="component" value="Unassembled WGS sequence"/>
</dbReference>
<organism evidence="2 3">
    <name type="scientific">Marasmiellus scandens</name>
    <dbReference type="NCBI Taxonomy" id="2682957"/>
    <lineage>
        <taxon>Eukaryota</taxon>
        <taxon>Fungi</taxon>
        <taxon>Dikarya</taxon>
        <taxon>Basidiomycota</taxon>
        <taxon>Agaricomycotina</taxon>
        <taxon>Agaricomycetes</taxon>
        <taxon>Agaricomycetidae</taxon>
        <taxon>Agaricales</taxon>
        <taxon>Marasmiineae</taxon>
        <taxon>Omphalotaceae</taxon>
        <taxon>Marasmiellus</taxon>
    </lineage>
</organism>
<evidence type="ECO:0000313" key="2">
    <source>
        <dbReference type="EMBL" id="KAK7469388.1"/>
    </source>
</evidence>
<reference evidence="2 3" key="1">
    <citation type="submission" date="2024-01" db="EMBL/GenBank/DDBJ databases">
        <title>A draft genome for the cacao thread blight pathogen Marasmiellus scandens.</title>
        <authorList>
            <person name="Baruah I.K."/>
            <person name="Leung J."/>
            <person name="Bukari Y."/>
            <person name="Amoako-Attah I."/>
            <person name="Meinhardt L.W."/>
            <person name="Bailey B.A."/>
            <person name="Cohen S.P."/>
        </authorList>
    </citation>
    <scope>NUCLEOTIDE SEQUENCE [LARGE SCALE GENOMIC DNA]</scope>
    <source>
        <strain evidence="2 3">GH-19</strain>
    </source>
</reference>
<feature type="region of interest" description="Disordered" evidence="1">
    <location>
        <begin position="277"/>
        <end position="302"/>
    </location>
</feature>
<evidence type="ECO:0000313" key="3">
    <source>
        <dbReference type="Proteomes" id="UP001498398"/>
    </source>
</evidence>
<name>A0ABR1K060_9AGAR</name>
<keyword evidence="3" id="KW-1185">Reference proteome</keyword>
<evidence type="ECO:0000256" key="1">
    <source>
        <dbReference type="SAM" id="MobiDB-lite"/>
    </source>
</evidence>
<dbReference type="EMBL" id="JBANRG010000003">
    <property type="protein sequence ID" value="KAK7469388.1"/>
    <property type="molecule type" value="Genomic_DNA"/>
</dbReference>
<feature type="compositionally biased region" description="Pro residues" evidence="1">
    <location>
        <begin position="132"/>
        <end position="141"/>
    </location>
</feature>
<feature type="region of interest" description="Disordered" evidence="1">
    <location>
        <begin position="181"/>
        <end position="209"/>
    </location>
</feature>
<accession>A0ABR1K060</accession>
<feature type="compositionally biased region" description="Basic residues" evidence="1">
    <location>
        <begin position="286"/>
        <end position="295"/>
    </location>
</feature>
<proteinExistence type="predicted"/>
<feature type="region of interest" description="Disordered" evidence="1">
    <location>
        <begin position="126"/>
        <end position="158"/>
    </location>
</feature>
<feature type="region of interest" description="Disordered" evidence="1">
    <location>
        <begin position="77"/>
        <end position="112"/>
    </location>
</feature>
<sequence length="302" mass="34898">MIPRHSNPHLLSQAFSVQKVSRNLLFQESCSTTSHSQSLEDVQTIETEVNEQERADLLKRLNKRVLEEFEFNLGPSYENERKDTIQDLPPDDADQGKRKSKRRKLENSTKKEDASFPFRLFSRTEKTILLEPGPPKPPPCYREPSYEDSPSEAQSRRERAQSIAVDYAWILNESKREYKPFPSTTPKLSHGTIKASSYSTPTEDDGEDSWPPVTMIIHRLQPPRGTRPPVPRTMLRHHPYALEAHALVEKLDFDADKNLSEQKIASRKNILTADLVADYDRAGDNKRRRRRRRARPTVDSRN</sequence>
<protein>
    <submittedName>
        <fullName evidence="2">Uncharacterized protein</fullName>
    </submittedName>
</protein>
<gene>
    <name evidence="2" type="ORF">VKT23_003863</name>
</gene>